<accession>D0LDV9</accession>
<dbReference type="Pfam" id="PF11662">
    <property type="entry name" value="DUF3263"/>
    <property type="match status" value="1"/>
</dbReference>
<dbReference type="InterPro" id="IPR021678">
    <property type="entry name" value="DUF3263"/>
</dbReference>
<dbReference type="KEGG" id="gbr:Gbro_2491"/>
<dbReference type="eggNOG" id="ENOG502ZMR1">
    <property type="taxonomic scope" value="Bacteria"/>
</dbReference>
<dbReference type="EMBL" id="CP001802">
    <property type="protein sequence ID" value="ACY21732.1"/>
    <property type="molecule type" value="Genomic_DNA"/>
</dbReference>
<proteinExistence type="predicted"/>
<dbReference type="AlphaFoldDB" id="D0LDV9"/>
<name>D0LDV9_GORB4</name>
<reference evidence="1 2" key="2">
    <citation type="journal article" date="2010" name="Stand. Genomic Sci.">
        <title>Complete genome sequence of Gordonia bronchialis type strain (3410).</title>
        <authorList>
            <person name="Ivanova N."/>
            <person name="Sikorski J."/>
            <person name="Jando M."/>
            <person name="Lapidus A."/>
            <person name="Nolan M."/>
            <person name="Lucas S."/>
            <person name="Del Rio T.G."/>
            <person name="Tice H."/>
            <person name="Copeland A."/>
            <person name="Cheng J.F."/>
            <person name="Chen F."/>
            <person name="Bruce D."/>
            <person name="Goodwin L."/>
            <person name="Pitluck S."/>
            <person name="Mavromatis K."/>
            <person name="Ovchinnikova G."/>
            <person name="Pati A."/>
            <person name="Chen A."/>
            <person name="Palaniappan K."/>
            <person name="Land M."/>
            <person name="Hauser L."/>
            <person name="Chang Y.J."/>
            <person name="Jeffries C.D."/>
            <person name="Chain P."/>
            <person name="Saunders E."/>
            <person name="Han C."/>
            <person name="Detter J.C."/>
            <person name="Brettin T."/>
            <person name="Rohde M."/>
            <person name="Goker M."/>
            <person name="Bristow J."/>
            <person name="Eisen J.A."/>
            <person name="Markowitz V."/>
            <person name="Hugenholtz P."/>
            <person name="Klenk H.P."/>
            <person name="Kyrpides N.C."/>
        </authorList>
    </citation>
    <scope>NUCLEOTIDE SEQUENCE [LARGE SCALE GENOMIC DNA]</scope>
    <source>
        <strain evidence="2">ATCC 25592 / DSM 43247 / BCRC 13721 / JCM 3198 / KCTC 3076 / NBRC 16047 / NCTC 10667</strain>
    </source>
</reference>
<dbReference type="STRING" id="526226.Gbro_2491"/>
<reference evidence="2" key="1">
    <citation type="submission" date="2009-10" db="EMBL/GenBank/DDBJ databases">
        <title>The complete chromosome of Gordonia bronchialis DSM 43247.</title>
        <authorList>
            <consortium name="US DOE Joint Genome Institute (JGI-PGF)"/>
            <person name="Lucas S."/>
            <person name="Copeland A."/>
            <person name="Lapidus A."/>
            <person name="Glavina del Rio T."/>
            <person name="Dalin E."/>
            <person name="Tice H."/>
            <person name="Bruce D."/>
            <person name="Goodwin L."/>
            <person name="Pitluck S."/>
            <person name="Kyrpides N."/>
            <person name="Mavromatis K."/>
            <person name="Ivanova N."/>
            <person name="Ovchinnikova G."/>
            <person name="Saunders E."/>
            <person name="Brettin T."/>
            <person name="Detter J.C."/>
            <person name="Han C."/>
            <person name="Larimer F."/>
            <person name="Land M."/>
            <person name="Hauser L."/>
            <person name="Markowitz V."/>
            <person name="Cheng J.-F."/>
            <person name="Hugenholtz P."/>
            <person name="Woyke T."/>
            <person name="Wu D."/>
            <person name="Jando M."/>
            <person name="Schneider S."/>
            <person name="Goeker M."/>
            <person name="Klenk H.-P."/>
            <person name="Eisen J.A."/>
        </authorList>
    </citation>
    <scope>NUCLEOTIDE SEQUENCE [LARGE SCALE GENOMIC DNA]</scope>
    <source>
        <strain evidence="2">ATCC 25592 / DSM 43247 / BCRC 13721 / JCM 3198 / KCTC 3076 / NBRC 16047 / NCTC 10667</strain>
    </source>
</reference>
<organism evidence="1 2">
    <name type="scientific">Gordonia bronchialis (strain ATCC 25592 / DSM 43247 / BCRC 13721 / JCM 3198 / KCTC 3076 / NBRC 16047 / NCTC 10667)</name>
    <name type="common">Rhodococcus bronchialis</name>
    <dbReference type="NCBI Taxonomy" id="526226"/>
    <lineage>
        <taxon>Bacteria</taxon>
        <taxon>Bacillati</taxon>
        <taxon>Actinomycetota</taxon>
        <taxon>Actinomycetes</taxon>
        <taxon>Mycobacteriales</taxon>
        <taxon>Gordoniaceae</taxon>
        <taxon>Gordonia</taxon>
    </lineage>
</organism>
<evidence type="ECO:0000313" key="2">
    <source>
        <dbReference type="Proteomes" id="UP000001219"/>
    </source>
</evidence>
<dbReference type="HOGENOM" id="CLU_2464693_0_0_11"/>
<evidence type="ECO:0000313" key="1">
    <source>
        <dbReference type="EMBL" id="ACY21732.1"/>
    </source>
</evidence>
<keyword evidence="2" id="KW-1185">Reference proteome</keyword>
<sequence length="75" mass="8895">MAINSKQQEMLQFETSWYSLGGGSSRQIIEQFGLSDRDFFSEVDRLVDTDPPEALSRAELRRMREVIRRRLWMAR</sequence>
<gene>
    <name evidence="1" type="ordered locus">Gbro_2491</name>
</gene>
<protein>
    <recommendedName>
        <fullName evidence="3">DUF3263 domain-containing protein</fullName>
    </recommendedName>
</protein>
<evidence type="ECO:0008006" key="3">
    <source>
        <dbReference type="Google" id="ProtNLM"/>
    </source>
</evidence>
<dbReference type="Proteomes" id="UP000001219">
    <property type="component" value="Chromosome"/>
</dbReference>